<dbReference type="AlphaFoldDB" id="A0A5C5V2S8"/>
<evidence type="ECO:0000313" key="1">
    <source>
        <dbReference type="EMBL" id="TWT32077.1"/>
    </source>
</evidence>
<gene>
    <name evidence="1" type="ORF">Enr8_40030</name>
</gene>
<proteinExistence type="predicted"/>
<dbReference type="RefSeq" id="WP_146434751.1">
    <property type="nucleotide sequence ID" value="NZ_SJPF01000004.1"/>
</dbReference>
<keyword evidence="2" id="KW-1185">Reference proteome</keyword>
<reference evidence="1 2" key="1">
    <citation type="submission" date="2019-02" db="EMBL/GenBank/DDBJ databases">
        <title>Deep-cultivation of Planctomycetes and their phenomic and genomic characterization uncovers novel biology.</title>
        <authorList>
            <person name="Wiegand S."/>
            <person name="Jogler M."/>
            <person name="Boedeker C."/>
            <person name="Pinto D."/>
            <person name="Vollmers J."/>
            <person name="Rivas-Marin E."/>
            <person name="Kohn T."/>
            <person name="Peeters S.H."/>
            <person name="Heuer A."/>
            <person name="Rast P."/>
            <person name="Oberbeckmann S."/>
            <person name="Bunk B."/>
            <person name="Jeske O."/>
            <person name="Meyerdierks A."/>
            <person name="Storesund J.E."/>
            <person name="Kallscheuer N."/>
            <person name="Luecker S."/>
            <person name="Lage O.M."/>
            <person name="Pohl T."/>
            <person name="Merkel B.J."/>
            <person name="Hornburger P."/>
            <person name="Mueller R.-W."/>
            <person name="Bruemmer F."/>
            <person name="Labrenz M."/>
            <person name="Spormann A.M."/>
            <person name="Op Den Camp H."/>
            <person name="Overmann J."/>
            <person name="Amann R."/>
            <person name="Jetten M.S.M."/>
            <person name="Mascher T."/>
            <person name="Medema M.H."/>
            <person name="Devos D.P."/>
            <person name="Kaster A.-K."/>
            <person name="Ovreas L."/>
            <person name="Rohde M."/>
            <person name="Galperin M.Y."/>
            <person name="Jogler C."/>
        </authorList>
    </citation>
    <scope>NUCLEOTIDE SEQUENCE [LARGE SCALE GENOMIC DNA]</scope>
    <source>
        <strain evidence="1 2">Enr8</strain>
    </source>
</reference>
<comment type="caution">
    <text evidence="1">The sequence shown here is derived from an EMBL/GenBank/DDBJ whole genome shotgun (WGS) entry which is preliminary data.</text>
</comment>
<accession>A0A5C5V2S8</accession>
<dbReference type="EMBL" id="SJPF01000004">
    <property type="protein sequence ID" value="TWT32077.1"/>
    <property type="molecule type" value="Genomic_DNA"/>
</dbReference>
<sequence length="184" mass="20802">MLSTLSKRVVQQFTKKLQELVPGSAKDASVKLPRGFHCFALPLRPDVSTFLVLLISPKDDEFTLEVAWSTHGRFPFSLSAIYLPFDPENGSLKDSPIDGEFLFRLPFLYPPYADVWWTVDEKSTHEMTMEEILVDDPLAPPPEIAANDLARVDASLETAMSAVKQFAIPYLLKLQEHYPSNFRS</sequence>
<dbReference type="OrthoDB" id="9157413at2"/>
<protein>
    <submittedName>
        <fullName evidence="1">Uncharacterized protein</fullName>
    </submittedName>
</protein>
<evidence type="ECO:0000313" key="2">
    <source>
        <dbReference type="Proteomes" id="UP000318878"/>
    </source>
</evidence>
<dbReference type="Proteomes" id="UP000318878">
    <property type="component" value="Unassembled WGS sequence"/>
</dbReference>
<name>A0A5C5V2S8_9BACT</name>
<organism evidence="1 2">
    <name type="scientific">Blastopirellula retiformator</name>
    <dbReference type="NCBI Taxonomy" id="2527970"/>
    <lineage>
        <taxon>Bacteria</taxon>
        <taxon>Pseudomonadati</taxon>
        <taxon>Planctomycetota</taxon>
        <taxon>Planctomycetia</taxon>
        <taxon>Pirellulales</taxon>
        <taxon>Pirellulaceae</taxon>
        <taxon>Blastopirellula</taxon>
    </lineage>
</organism>